<dbReference type="EMBL" id="CP092863">
    <property type="protein sequence ID" value="UYV61179.1"/>
    <property type="molecule type" value="Genomic_DNA"/>
</dbReference>
<gene>
    <name evidence="1" type="ORF">LAZ67_1003716</name>
</gene>
<sequence length="68" mass="7646">MEQEMDLEGHVTSQCLVGKQQIINYVSRNDIEECEQGEGESQTHDEILEIIKAGELYTLSYFSGGHGK</sequence>
<protein>
    <submittedName>
        <fullName evidence="1">Uncharacterized protein</fullName>
    </submittedName>
</protein>
<evidence type="ECO:0000313" key="2">
    <source>
        <dbReference type="Proteomes" id="UP001235939"/>
    </source>
</evidence>
<keyword evidence="2" id="KW-1185">Reference proteome</keyword>
<accession>A0ABY6JYR5</accession>
<organism evidence="1 2">
    <name type="scientific">Cordylochernes scorpioides</name>
    <dbReference type="NCBI Taxonomy" id="51811"/>
    <lineage>
        <taxon>Eukaryota</taxon>
        <taxon>Metazoa</taxon>
        <taxon>Ecdysozoa</taxon>
        <taxon>Arthropoda</taxon>
        <taxon>Chelicerata</taxon>
        <taxon>Arachnida</taxon>
        <taxon>Pseudoscorpiones</taxon>
        <taxon>Cheliferoidea</taxon>
        <taxon>Chernetidae</taxon>
        <taxon>Cordylochernes</taxon>
    </lineage>
</organism>
<evidence type="ECO:0000313" key="1">
    <source>
        <dbReference type="EMBL" id="UYV61179.1"/>
    </source>
</evidence>
<proteinExistence type="predicted"/>
<reference evidence="1 2" key="1">
    <citation type="submission" date="2022-01" db="EMBL/GenBank/DDBJ databases">
        <title>A chromosomal length assembly of Cordylochernes scorpioides.</title>
        <authorList>
            <person name="Zeh D."/>
            <person name="Zeh J."/>
        </authorList>
    </citation>
    <scope>NUCLEOTIDE SEQUENCE [LARGE SCALE GENOMIC DNA]</scope>
    <source>
        <strain evidence="1">IN4F17</strain>
        <tissue evidence="1">Whole Body</tissue>
    </source>
</reference>
<dbReference type="Proteomes" id="UP001235939">
    <property type="component" value="Chromosome 01"/>
</dbReference>
<name>A0ABY6JYR5_9ARAC</name>